<feature type="transmembrane region" description="Helical" evidence="1">
    <location>
        <begin position="155"/>
        <end position="179"/>
    </location>
</feature>
<organism evidence="3 4">
    <name type="scientific">Trichophyton verrucosum (strain HKI 0517)</name>
    <dbReference type="NCBI Taxonomy" id="663202"/>
    <lineage>
        <taxon>Eukaryota</taxon>
        <taxon>Fungi</taxon>
        <taxon>Dikarya</taxon>
        <taxon>Ascomycota</taxon>
        <taxon>Pezizomycotina</taxon>
        <taxon>Eurotiomycetes</taxon>
        <taxon>Eurotiomycetidae</taxon>
        <taxon>Onygenales</taxon>
        <taxon>Arthrodermataceae</taxon>
        <taxon>Trichophyton</taxon>
    </lineage>
</organism>
<proteinExistence type="predicted"/>
<keyword evidence="1" id="KW-0472">Membrane</keyword>
<keyword evidence="4" id="KW-1185">Reference proteome</keyword>
<dbReference type="Proteomes" id="UP000008383">
    <property type="component" value="Unassembled WGS sequence"/>
</dbReference>
<sequence>MTCALPLSLSCLSVSVSLAEGKDEDDYQLPIFDSRRLYGPVHQVLSLPLSPSVYMSMSMSLLIVPRLPFPRERLCLPASKGEADMKLVCLSFFCLFLDFFVFVSSSPMVPQLAFFAKKKKKKKKKRTGTGTGGRRREDRLAWFDGLESCNLLCHLGFLVSPCSFTVVVVVVVVVDIIFLTSRVTCLFLDGFFFFASAMMASSLTAYSHGGYRRINPVRNMRWGTREKKRRRRDQDVCFLLSLSSSPSTFTLSASLSR</sequence>
<accession>D4D158</accession>
<dbReference type="AlphaFoldDB" id="D4D158"/>
<reference evidence="4" key="1">
    <citation type="journal article" date="2011" name="Genome Biol.">
        <title>Comparative and functional genomics provide insights into the pathogenicity of dermatophytic fungi.</title>
        <authorList>
            <person name="Burmester A."/>
            <person name="Shelest E."/>
            <person name="Gloeckner G."/>
            <person name="Heddergott C."/>
            <person name="Schindler S."/>
            <person name="Staib P."/>
            <person name="Heidel A."/>
            <person name="Felder M."/>
            <person name="Petzold A."/>
            <person name="Szafranski K."/>
            <person name="Feuermann M."/>
            <person name="Pedruzzi I."/>
            <person name="Priebe S."/>
            <person name="Groth M."/>
            <person name="Winkler R."/>
            <person name="Li W."/>
            <person name="Kniemeyer O."/>
            <person name="Schroeckh V."/>
            <person name="Hertweck C."/>
            <person name="Hube B."/>
            <person name="White T.C."/>
            <person name="Platzer M."/>
            <person name="Guthke R."/>
            <person name="Heitman J."/>
            <person name="Woestemeyer J."/>
            <person name="Zipfel P.F."/>
            <person name="Monod M."/>
            <person name="Brakhage A.A."/>
        </authorList>
    </citation>
    <scope>NUCLEOTIDE SEQUENCE [LARGE SCALE GENOMIC DNA]</scope>
    <source>
        <strain evidence="4">HKI 0517</strain>
    </source>
</reference>
<dbReference type="EMBL" id="ACYE01000050">
    <property type="protein sequence ID" value="EFE44390.1"/>
    <property type="molecule type" value="Genomic_DNA"/>
</dbReference>
<dbReference type="KEGG" id="tve:TRV_00805"/>
<comment type="caution">
    <text evidence="3">The sequence shown here is derived from an EMBL/GenBank/DDBJ whole genome shotgun (WGS) entry which is preliminary data.</text>
</comment>
<feature type="transmembrane region" description="Helical" evidence="1">
    <location>
        <begin position="191"/>
        <end position="211"/>
    </location>
</feature>
<keyword evidence="2" id="KW-0732">Signal</keyword>
<dbReference type="GeneID" id="9580493"/>
<protein>
    <recommendedName>
        <fullName evidence="5">Transmembrane protein</fullName>
    </recommendedName>
</protein>
<gene>
    <name evidence="3" type="ORF">TRV_00805</name>
</gene>
<dbReference type="RefSeq" id="XP_003025001.1">
    <property type="nucleotide sequence ID" value="XM_003024955.1"/>
</dbReference>
<feature type="signal peptide" evidence="2">
    <location>
        <begin position="1"/>
        <end position="21"/>
    </location>
</feature>
<evidence type="ECO:0000256" key="1">
    <source>
        <dbReference type="SAM" id="Phobius"/>
    </source>
</evidence>
<evidence type="ECO:0000256" key="2">
    <source>
        <dbReference type="SAM" id="SignalP"/>
    </source>
</evidence>
<evidence type="ECO:0000313" key="4">
    <source>
        <dbReference type="Proteomes" id="UP000008383"/>
    </source>
</evidence>
<keyword evidence="1" id="KW-1133">Transmembrane helix</keyword>
<evidence type="ECO:0000313" key="3">
    <source>
        <dbReference type="EMBL" id="EFE44390.1"/>
    </source>
</evidence>
<evidence type="ECO:0008006" key="5">
    <source>
        <dbReference type="Google" id="ProtNLM"/>
    </source>
</evidence>
<keyword evidence="1" id="KW-0812">Transmembrane</keyword>
<feature type="transmembrane region" description="Helical" evidence="1">
    <location>
        <begin position="90"/>
        <end position="116"/>
    </location>
</feature>
<feature type="chain" id="PRO_5003056090" description="Transmembrane protein" evidence="2">
    <location>
        <begin position="22"/>
        <end position="257"/>
    </location>
</feature>
<dbReference type="HOGENOM" id="CLU_1082554_0_0_1"/>
<name>D4D158_TRIVH</name>